<keyword evidence="3" id="KW-1185">Reference proteome</keyword>
<feature type="domain" description="SnoaL-like" evidence="1">
    <location>
        <begin position="160"/>
        <end position="265"/>
    </location>
</feature>
<feature type="domain" description="SnoaL-like" evidence="1">
    <location>
        <begin position="8"/>
        <end position="112"/>
    </location>
</feature>
<dbReference type="Proteomes" id="UP000463857">
    <property type="component" value="Chromosome"/>
</dbReference>
<gene>
    <name evidence="2" type="ORF">EK0264_16765</name>
</gene>
<dbReference type="InterPro" id="IPR037401">
    <property type="entry name" value="SnoaL-like"/>
</dbReference>
<dbReference type="Pfam" id="PF12680">
    <property type="entry name" value="SnoaL_2"/>
    <property type="match status" value="2"/>
</dbReference>
<evidence type="ECO:0000313" key="2">
    <source>
        <dbReference type="EMBL" id="QHC01768.1"/>
    </source>
</evidence>
<reference evidence="2 3" key="1">
    <citation type="journal article" date="2018" name="Int. J. Syst. Evol. Microbiol.">
        <title>Epidermidibacterium keratini gen. nov., sp. nov., a member of the family Sporichthyaceae, isolated from keratin epidermis.</title>
        <authorList>
            <person name="Lee D.G."/>
            <person name="Trujillo M.E."/>
            <person name="Kang S."/>
            <person name="Nam J.J."/>
            <person name="Kim Y.J."/>
        </authorList>
    </citation>
    <scope>NUCLEOTIDE SEQUENCE [LARGE SCALE GENOMIC DNA]</scope>
    <source>
        <strain evidence="2 3">EPI-7</strain>
    </source>
</reference>
<dbReference type="InParanoid" id="A0A7L4YRT7"/>
<dbReference type="OrthoDB" id="981191at2"/>
<sequence>MADQIETVRTYLAACNAADVSAIEECLADPFTHYYLAPNKGSAPTRGRQQLAQKAAKSSQIARSRWSIDCAISDGTRTAIEYAMSWVPPQTGIATRMRGSEWYDFAGDQISEVRSYHQVTATESELDGFPYADRGFGDGARDAADPLVAGEPSDRRLTLIRDYYDACTRADAAALQAMFTDDVVHYFLHPNVGSKPVAGGEHLARYWRKVAGMISARWIVENIIERGDEAVIEWSMYWNAHPDAPRIVTRGAEWYVFDGDQIAEIRSYHKQPEHSSELDGFEYAERGYSTLGNEASTLHPDPA</sequence>
<dbReference type="SUPFAM" id="SSF54427">
    <property type="entry name" value="NTF2-like"/>
    <property type="match status" value="2"/>
</dbReference>
<dbReference type="KEGG" id="eke:EK0264_16765"/>
<dbReference type="Gene3D" id="3.10.450.50">
    <property type="match status" value="2"/>
</dbReference>
<dbReference type="EMBL" id="CP047156">
    <property type="protein sequence ID" value="QHC01768.1"/>
    <property type="molecule type" value="Genomic_DNA"/>
</dbReference>
<dbReference type="InterPro" id="IPR032710">
    <property type="entry name" value="NTF2-like_dom_sf"/>
</dbReference>
<proteinExistence type="predicted"/>
<evidence type="ECO:0000313" key="3">
    <source>
        <dbReference type="Proteomes" id="UP000463857"/>
    </source>
</evidence>
<dbReference type="AlphaFoldDB" id="A0A7L4YRT7"/>
<dbReference type="RefSeq" id="WP_159546892.1">
    <property type="nucleotide sequence ID" value="NZ_CP047156.1"/>
</dbReference>
<evidence type="ECO:0000259" key="1">
    <source>
        <dbReference type="Pfam" id="PF12680"/>
    </source>
</evidence>
<accession>A0A7L4YRT7</accession>
<protein>
    <recommendedName>
        <fullName evidence="1">SnoaL-like domain-containing protein</fullName>
    </recommendedName>
</protein>
<name>A0A7L4YRT7_9ACTN</name>
<organism evidence="2 3">
    <name type="scientific">Epidermidibacterium keratini</name>
    <dbReference type="NCBI Taxonomy" id="1891644"/>
    <lineage>
        <taxon>Bacteria</taxon>
        <taxon>Bacillati</taxon>
        <taxon>Actinomycetota</taxon>
        <taxon>Actinomycetes</taxon>
        <taxon>Sporichthyales</taxon>
        <taxon>Sporichthyaceae</taxon>
        <taxon>Epidermidibacterium</taxon>
    </lineage>
</organism>